<dbReference type="PANTHER" id="PTHR45694">
    <property type="entry name" value="GLUTAREDOXIN 2"/>
    <property type="match status" value="1"/>
</dbReference>
<dbReference type="InterPro" id="IPR002109">
    <property type="entry name" value="Glutaredoxin"/>
</dbReference>
<gene>
    <name evidence="8" type="ORF">SAMN05216289_10582</name>
</gene>
<dbReference type="PROSITE" id="PS00195">
    <property type="entry name" value="GLUTAREDOXIN_1"/>
    <property type="match status" value="1"/>
</dbReference>
<keyword evidence="5 6" id="KW-0676">Redox-active center</keyword>
<name>A0A1I4WKR2_9GAMM</name>
<dbReference type="PANTHER" id="PTHR45694:SF18">
    <property type="entry name" value="GLUTAREDOXIN-1-RELATED"/>
    <property type="match status" value="1"/>
</dbReference>
<dbReference type="Gene3D" id="3.40.30.10">
    <property type="entry name" value="Glutaredoxin"/>
    <property type="match status" value="1"/>
</dbReference>
<dbReference type="InterPro" id="IPR036249">
    <property type="entry name" value="Thioredoxin-like_sf"/>
</dbReference>
<dbReference type="GO" id="GO:0034599">
    <property type="term" value="P:cellular response to oxidative stress"/>
    <property type="evidence" value="ECO:0007669"/>
    <property type="project" value="TreeGrafter"/>
</dbReference>
<evidence type="ECO:0000259" key="7">
    <source>
        <dbReference type="Pfam" id="PF00462"/>
    </source>
</evidence>
<dbReference type="PROSITE" id="PS51354">
    <property type="entry name" value="GLUTAREDOXIN_2"/>
    <property type="match status" value="1"/>
</dbReference>
<evidence type="ECO:0000256" key="6">
    <source>
        <dbReference type="RuleBase" id="RU364065"/>
    </source>
</evidence>
<dbReference type="EMBL" id="FOVF01000005">
    <property type="protein sequence ID" value="SFN13776.1"/>
    <property type="molecule type" value="Genomic_DNA"/>
</dbReference>
<dbReference type="RefSeq" id="WP_092406021.1">
    <property type="nucleotide sequence ID" value="NZ_FOVF01000005.1"/>
</dbReference>
<dbReference type="GO" id="GO:0015038">
    <property type="term" value="F:glutathione disulfide oxidoreductase activity"/>
    <property type="evidence" value="ECO:0007669"/>
    <property type="project" value="UniProtKB-UniRule"/>
</dbReference>
<reference evidence="8 9" key="1">
    <citation type="submission" date="2016-10" db="EMBL/GenBank/DDBJ databases">
        <authorList>
            <person name="de Groot N.N."/>
        </authorList>
    </citation>
    <scope>NUCLEOTIDE SEQUENCE [LARGE SCALE GENOMIC DNA]</scope>
    <source>
        <strain evidence="8 9">CGMCC 1.7659</strain>
    </source>
</reference>
<dbReference type="OrthoDB" id="9814618at2"/>
<organism evidence="8 9">
    <name type="scientific">Dokdonella immobilis</name>
    <dbReference type="NCBI Taxonomy" id="578942"/>
    <lineage>
        <taxon>Bacteria</taxon>
        <taxon>Pseudomonadati</taxon>
        <taxon>Pseudomonadota</taxon>
        <taxon>Gammaproteobacteria</taxon>
        <taxon>Lysobacterales</taxon>
        <taxon>Rhodanobacteraceae</taxon>
        <taxon>Dokdonella</taxon>
    </lineage>
</organism>
<evidence type="ECO:0000256" key="2">
    <source>
        <dbReference type="ARBA" id="ARBA00022448"/>
    </source>
</evidence>
<sequence length="88" mass="9592">MATVEMFTTAVCPYCVAAKNLLKQKGFDYTEIRIDTDPLRRDEMLSRTGGRRSVPQIFVNGIHVGGFEDLVAADRSGKLAEIAASVGD</sequence>
<dbReference type="CDD" id="cd03418">
    <property type="entry name" value="GRX_GRXb_1_3_like"/>
    <property type="match status" value="1"/>
</dbReference>
<dbReference type="PRINTS" id="PR00160">
    <property type="entry name" value="GLUTAREDOXIN"/>
</dbReference>
<keyword evidence="9" id="KW-1185">Reference proteome</keyword>
<dbReference type="GO" id="GO:0005737">
    <property type="term" value="C:cytoplasm"/>
    <property type="evidence" value="ECO:0007669"/>
    <property type="project" value="TreeGrafter"/>
</dbReference>
<dbReference type="GO" id="GO:0045454">
    <property type="term" value="P:cell redox homeostasis"/>
    <property type="evidence" value="ECO:0007669"/>
    <property type="project" value="InterPro"/>
</dbReference>
<dbReference type="InterPro" id="IPR014025">
    <property type="entry name" value="Glutaredoxin_subgr"/>
</dbReference>
<dbReference type="AlphaFoldDB" id="A0A1I4WKR2"/>
<comment type="function">
    <text evidence="6">Has a glutathione-disulfide oxidoreductase activity in the presence of NADPH and glutathione reductase. Reduces low molecular weight disulfides and proteins.</text>
</comment>
<keyword evidence="6" id="KW-0963">Cytoplasm</keyword>
<comment type="similarity">
    <text evidence="1 6">Belongs to the glutaredoxin family.</text>
</comment>
<protein>
    <recommendedName>
        <fullName evidence="6">Glutaredoxin</fullName>
    </recommendedName>
</protein>
<evidence type="ECO:0000256" key="1">
    <source>
        <dbReference type="ARBA" id="ARBA00007787"/>
    </source>
</evidence>
<keyword evidence="4" id="KW-1015">Disulfide bond</keyword>
<feature type="domain" description="Glutaredoxin" evidence="7">
    <location>
        <begin position="4"/>
        <end position="64"/>
    </location>
</feature>
<dbReference type="STRING" id="578942.SAMN05216289_10582"/>
<evidence type="ECO:0000313" key="9">
    <source>
        <dbReference type="Proteomes" id="UP000198575"/>
    </source>
</evidence>
<evidence type="ECO:0000313" key="8">
    <source>
        <dbReference type="EMBL" id="SFN13776.1"/>
    </source>
</evidence>
<dbReference type="NCBIfam" id="TIGR02181">
    <property type="entry name" value="GRX_bact"/>
    <property type="match status" value="1"/>
</dbReference>
<keyword evidence="2 6" id="KW-0813">Transport</keyword>
<proteinExistence type="inferred from homology"/>
<keyword evidence="3 6" id="KW-0249">Electron transport</keyword>
<dbReference type="Proteomes" id="UP000198575">
    <property type="component" value="Unassembled WGS sequence"/>
</dbReference>
<dbReference type="InterPro" id="IPR011900">
    <property type="entry name" value="GRX_bact"/>
</dbReference>
<dbReference type="SUPFAM" id="SSF52833">
    <property type="entry name" value="Thioredoxin-like"/>
    <property type="match status" value="1"/>
</dbReference>
<evidence type="ECO:0000256" key="3">
    <source>
        <dbReference type="ARBA" id="ARBA00022982"/>
    </source>
</evidence>
<dbReference type="Pfam" id="PF00462">
    <property type="entry name" value="Glutaredoxin"/>
    <property type="match status" value="1"/>
</dbReference>
<accession>A0A1I4WKR2</accession>
<evidence type="ECO:0000256" key="5">
    <source>
        <dbReference type="ARBA" id="ARBA00023284"/>
    </source>
</evidence>
<evidence type="ECO:0000256" key="4">
    <source>
        <dbReference type="ARBA" id="ARBA00023157"/>
    </source>
</evidence>
<dbReference type="InterPro" id="IPR011767">
    <property type="entry name" value="GLR_AS"/>
</dbReference>